<evidence type="ECO:0000256" key="1">
    <source>
        <dbReference type="SAM" id="MobiDB-lite"/>
    </source>
</evidence>
<keyword evidence="2" id="KW-1133">Transmembrane helix</keyword>
<dbReference type="Proteomes" id="UP000791440">
    <property type="component" value="Unassembled WGS sequence"/>
</dbReference>
<reference evidence="3" key="2">
    <citation type="submission" date="2020-12" db="EMBL/GenBank/DDBJ databases">
        <authorList>
            <person name="Kanost M."/>
        </authorList>
    </citation>
    <scope>NUCLEOTIDE SEQUENCE</scope>
</reference>
<feature type="compositionally biased region" description="Low complexity" evidence="1">
    <location>
        <begin position="19"/>
        <end position="28"/>
    </location>
</feature>
<feature type="region of interest" description="Disordered" evidence="1">
    <location>
        <begin position="1"/>
        <end position="71"/>
    </location>
</feature>
<dbReference type="AlphaFoldDB" id="A0A921Z2C3"/>
<keyword evidence="4" id="KW-1185">Reference proteome</keyword>
<feature type="transmembrane region" description="Helical" evidence="2">
    <location>
        <begin position="138"/>
        <end position="159"/>
    </location>
</feature>
<name>A0A921Z2C3_MANSE</name>
<sequence length="608" mass="71052">MDGSVADHSDSDSGESWTLLEPSSPYAEESPELCDNFASHERDTPELNAEKDEDTDGISIISDSEPESSSPYEISLEKYLEESRPTEQHTPHYISVTPLPTNNIEQHESIRNEDDFLTDNNGKNKTYVHRRNKRLSTVLNIIMLGSVITAAGVAIGHMWGARNDCSMHTTPSVNKILSNLYKLQEENAYLRSKLKELSLISNTQLHRKSGTEKVTQKPQRCKKVYEEPINSKITGKITKCLDNNNAENILQNHFIQQEYEKEFLNDIDKLKNVYRQNKSWLDEEINKRMKHEEQLIKNKSVLQSTQLKTVQEEQPETQNDNSKIPNDIHNPVVENKPLETDDSQFVIITNVDKDEDMNKISEEKKISYADSLKTEQLKPQFQKIQIPDINKFHANIFKERTTSKNNRKGDGFDALEISLSDFKFIKDDRYIGPKNKQERKKYDRQKLHKKQKRKNKYEQWEMKGGYMKDYDDISMASSQDNEHARNTNIVNNYEPDIVINQLPEIDKTTVLGGNEHKAKRDKYFRNVDKKNKEKASNKNKELNWYEKRAALRSEARQKLEQEMFGESTPNNAGWYFRRMQKREQCRAKGDNTTYRKFSKRHMNYKIKH</sequence>
<feature type="compositionally biased region" description="Basic and acidic residues" evidence="1">
    <location>
        <begin position="1"/>
        <end position="11"/>
    </location>
</feature>
<protein>
    <submittedName>
        <fullName evidence="3">Uncharacterized protein</fullName>
    </submittedName>
</protein>
<gene>
    <name evidence="3" type="ORF">O3G_MSEX005774</name>
</gene>
<feature type="region of interest" description="Disordered" evidence="1">
    <location>
        <begin position="435"/>
        <end position="457"/>
    </location>
</feature>
<feature type="compositionally biased region" description="Basic residues" evidence="1">
    <location>
        <begin position="446"/>
        <end position="455"/>
    </location>
</feature>
<organism evidence="3 4">
    <name type="scientific">Manduca sexta</name>
    <name type="common">Tobacco hawkmoth</name>
    <name type="synonym">Tobacco hornworm</name>
    <dbReference type="NCBI Taxonomy" id="7130"/>
    <lineage>
        <taxon>Eukaryota</taxon>
        <taxon>Metazoa</taxon>
        <taxon>Ecdysozoa</taxon>
        <taxon>Arthropoda</taxon>
        <taxon>Hexapoda</taxon>
        <taxon>Insecta</taxon>
        <taxon>Pterygota</taxon>
        <taxon>Neoptera</taxon>
        <taxon>Endopterygota</taxon>
        <taxon>Lepidoptera</taxon>
        <taxon>Glossata</taxon>
        <taxon>Ditrysia</taxon>
        <taxon>Bombycoidea</taxon>
        <taxon>Sphingidae</taxon>
        <taxon>Sphinginae</taxon>
        <taxon>Sphingini</taxon>
        <taxon>Manduca</taxon>
    </lineage>
</organism>
<keyword evidence="2" id="KW-0812">Transmembrane</keyword>
<feature type="compositionally biased region" description="Low complexity" evidence="1">
    <location>
        <begin position="58"/>
        <end position="71"/>
    </location>
</feature>
<dbReference type="EMBL" id="JH668364">
    <property type="protein sequence ID" value="KAG6448958.1"/>
    <property type="molecule type" value="Genomic_DNA"/>
</dbReference>
<evidence type="ECO:0000313" key="4">
    <source>
        <dbReference type="Proteomes" id="UP000791440"/>
    </source>
</evidence>
<evidence type="ECO:0000313" key="3">
    <source>
        <dbReference type="EMBL" id="KAG6448959.1"/>
    </source>
</evidence>
<feature type="compositionally biased region" description="Basic and acidic residues" evidence="1">
    <location>
        <begin position="38"/>
        <end position="50"/>
    </location>
</feature>
<evidence type="ECO:0000256" key="2">
    <source>
        <dbReference type="SAM" id="Phobius"/>
    </source>
</evidence>
<keyword evidence="2" id="KW-0472">Membrane</keyword>
<accession>A0A921Z2C3</accession>
<proteinExistence type="predicted"/>
<reference evidence="3" key="1">
    <citation type="journal article" date="2016" name="Insect Biochem. Mol. Biol.">
        <title>Multifaceted biological insights from a draft genome sequence of the tobacco hornworm moth, Manduca sexta.</title>
        <authorList>
            <person name="Kanost M.R."/>
            <person name="Arrese E.L."/>
            <person name="Cao X."/>
            <person name="Chen Y.R."/>
            <person name="Chellapilla S."/>
            <person name="Goldsmith M.R."/>
            <person name="Grosse-Wilde E."/>
            <person name="Heckel D.G."/>
            <person name="Herndon N."/>
            <person name="Jiang H."/>
            <person name="Papanicolaou A."/>
            <person name="Qu J."/>
            <person name="Soulages J.L."/>
            <person name="Vogel H."/>
            <person name="Walters J."/>
            <person name="Waterhouse R.M."/>
            <person name="Ahn S.J."/>
            <person name="Almeida F.C."/>
            <person name="An C."/>
            <person name="Aqrawi P."/>
            <person name="Bretschneider A."/>
            <person name="Bryant W.B."/>
            <person name="Bucks S."/>
            <person name="Chao H."/>
            <person name="Chevignon G."/>
            <person name="Christen J.M."/>
            <person name="Clarke D.F."/>
            <person name="Dittmer N.T."/>
            <person name="Ferguson L.C.F."/>
            <person name="Garavelou S."/>
            <person name="Gordon K.H.J."/>
            <person name="Gunaratna R.T."/>
            <person name="Han Y."/>
            <person name="Hauser F."/>
            <person name="He Y."/>
            <person name="Heidel-Fischer H."/>
            <person name="Hirsh A."/>
            <person name="Hu Y."/>
            <person name="Jiang H."/>
            <person name="Kalra D."/>
            <person name="Klinner C."/>
            <person name="Konig C."/>
            <person name="Kovar C."/>
            <person name="Kroll A.R."/>
            <person name="Kuwar S.S."/>
            <person name="Lee S.L."/>
            <person name="Lehman R."/>
            <person name="Li K."/>
            <person name="Li Z."/>
            <person name="Liang H."/>
            <person name="Lovelace S."/>
            <person name="Lu Z."/>
            <person name="Mansfield J.H."/>
            <person name="McCulloch K.J."/>
            <person name="Mathew T."/>
            <person name="Morton B."/>
            <person name="Muzny D.M."/>
            <person name="Neunemann D."/>
            <person name="Ongeri F."/>
            <person name="Pauchet Y."/>
            <person name="Pu L.L."/>
            <person name="Pyrousis I."/>
            <person name="Rao X.J."/>
            <person name="Redding A."/>
            <person name="Roesel C."/>
            <person name="Sanchez-Gracia A."/>
            <person name="Schaack S."/>
            <person name="Shukla A."/>
            <person name="Tetreau G."/>
            <person name="Wang Y."/>
            <person name="Xiong G.H."/>
            <person name="Traut W."/>
            <person name="Walsh T.K."/>
            <person name="Worley K.C."/>
            <person name="Wu D."/>
            <person name="Wu W."/>
            <person name="Wu Y.Q."/>
            <person name="Zhang X."/>
            <person name="Zou Z."/>
            <person name="Zucker H."/>
            <person name="Briscoe A.D."/>
            <person name="Burmester T."/>
            <person name="Clem R.J."/>
            <person name="Feyereisen R."/>
            <person name="Grimmelikhuijzen C.J.P."/>
            <person name="Hamodrakas S.J."/>
            <person name="Hansson B.S."/>
            <person name="Huguet E."/>
            <person name="Jermiin L.S."/>
            <person name="Lan Q."/>
            <person name="Lehman H.K."/>
            <person name="Lorenzen M."/>
            <person name="Merzendorfer H."/>
            <person name="Michalopoulos I."/>
            <person name="Morton D.B."/>
            <person name="Muthukrishnan S."/>
            <person name="Oakeshott J.G."/>
            <person name="Palmer W."/>
            <person name="Park Y."/>
            <person name="Passarelli A.L."/>
            <person name="Rozas J."/>
            <person name="Schwartz L.M."/>
            <person name="Smith W."/>
            <person name="Southgate A."/>
            <person name="Vilcinskas A."/>
            <person name="Vogt R."/>
            <person name="Wang P."/>
            <person name="Werren J."/>
            <person name="Yu X.Q."/>
            <person name="Zhou J.J."/>
            <person name="Brown S.J."/>
            <person name="Scherer S.E."/>
            <person name="Richards S."/>
            <person name="Blissard G.W."/>
        </authorList>
    </citation>
    <scope>NUCLEOTIDE SEQUENCE</scope>
</reference>
<feature type="region of interest" description="Disordered" evidence="1">
    <location>
        <begin position="308"/>
        <end position="329"/>
    </location>
</feature>
<comment type="caution">
    <text evidence="3">The sequence shown here is derived from an EMBL/GenBank/DDBJ whole genome shotgun (WGS) entry which is preliminary data.</text>
</comment>
<dbReference type="EMBL" id="JH668364">
    <property type="protein sequence ID" value="KAG6448959.1"/>
    <property type="molecule type" value="Genomic_DNA"/>
</dbReference>